<dbReference type="GO" id="GO:0004518">
    <property type="term" value="F:nuclease activity"/>
    <property type="evidence" value="ECO:0007669"/>
    <property type="project" value="TreeGrafter"/>
</dbReference>
<dbReference type="InterPro" id="IPR016071">
    <property type="entry name" value="Staphylococal_nuclease_OB-fold"/>
</dbReference>
<gene>
    <name evidence="3" type="ORF">AG1IA_03474</name>
</gene>
<organism evidence="3 4">
    <name type="scientific">Thanatephorus cucumeris (strain AG1-IA)</name>
    <name type="common">Rice sheath blight fungus</name>
    <name type="synonym">Rhizoctonia solani</name>
    <dbReference type="NCBI Taxonomy" id="983506"/>
    <lineage>
        <taxon>Eukaryota</taxon>
        <taxon>Fungi</taxon>
        <taxon>Dikarya</taxon>
        <taxon>Basidiomycota</taxon>
        <taxon>Agaricomycotina</taxon>
        <taxon>Agaricomycetes</taxon>
        <taxon>Cantharellales</taxon>
        <taxon>Ceratobasidiaceae</taxon>
        <taxon>Rhizoctonia</taxon>
        <taxon>Rhizoctonia solani AG-1</taxon>
    </lineage>
</organism>
<dbReference type="GO" id="GO:0005829">
    <property type="term" value="C:cytosol"/>
    <property type="evidence" value="ECO:0007669"/>
    <property type="project" value="TreeGrafter"/>
</dbReference>
<dbReference type="EMBL" id="AFRT01000802">
    <property type="protein sequence ID" value="ELU42454.1"/>
    <property type="molecule type" value="Genomic_DNA"/>
</dbReference>
<feature type="compositionally biased region" description="Polar residues" evidence="1">
    <location>
        <begin position="8"/>
        <end position="22"/>
    </location>
</feature>
<comment type="caution">
    <text evidence="3">The sequence shown here is derived from an EMBL/GenBank/DDBJ whole genome shotgun (WGS) entry which is preliminary data.</text>
</comment>
<reference evidence="3 4" key="1">
    <citation type="journal article" date="2013" name="Nat. Commun.">
        <title>The evolution and pathogenic mechanisms of the rice sheath blight pathogen.</title>
        <authorList>
            <person name="Zheng A."/>
            <person name="Lin R."/>
            <person name="Xu L."/>
            <person name="Qin P."/>
            <person name="Tang C."/>
            <person name="Ai P."/>
            <person name="Zhang D."/>
            <person name="Liu Y."/>
            <person name="Sun Z."/>
            <person name="Feng H."/>
            <person name="Wang Y."/>
            <person name="Chen Y."/>
            <person name="Liang X."/>
            <person name="Fu R."/>
            <person name="Li Q."/>
            <person name="Zhang J."/>
            <person name="Yu X."/>
            <person name="Xie Z."/>
            <person name="Ding L."/>
            <person name="Guan P."/>
            <person name="Tang J."/>
            <person name="Liang Y."/>
            <person name="Wang S."/>
            <person name="Deng Q."/>
            <person name="Li S."/>
            <person name="Zhu J."/>
            <person name="Wang L."/>
            <person name="Liu H."/>
            <person name="Li P."/>
        </authorList>
    </citation>
    <scope>NUCLEOTIDE SEQUENCE [LARGE SCALE GENOMIC DNA]</scope>
    <source>
        <strain evidence="4">AG-1 IA</strain>
    </source>
</reference>
<dbReference type="Gene3D" id="2.40.50.90">
    <property type="match status" value="2"/>
</dbReference>
<dbReference type="GO" id="GO:0005634">
    <property type="term" value="C:nucleus"/>
    <property type="evidence" value="ECO:0007669"/>
    <property type="project" value="TreeGrafter"/>
</dbReference>
<dbReference type="Proteomes" id="UP000011668">
    <property type="component" value="Unassembled WGS sequence"/>
</dbReference>
<feature type="region of interest" description="Disordered" evidence="1">
    <location>
        <begin position="1"/>
        <end position="25"/>
    </location>
</feature>
<accession>L8X1G0</accession>
<name>L8X1G0_THACA</name>
<dbReference type="AlphaFoldDB" id="L8X1G0"/>
<proteinExistence type="predicted"/>
<evidence type="ECO:0000313" key="4">
    <source>
        <dbReference type="Proteomes" id="UP000011668"/>
    </source>
</evidence>
<evidence type="ECO:0000259" key="2">
    <source>
        <dbReference type="PROSITE" id="PS50830"/>
    </source>
</evidence>
<keyword evidence="4" id="KW-1185">Reference proteome</keyword>
<dbReference type="PANTHER" id="PTHR12302">
    <property type="entry name" value="EBNA2 BINDING PROTEIN P100"/>
    <property type="match status" value="1"/>
</dbReference>
<protein>
    <submittedName>
        <fullName evidence="3">Transcription factor</fullName>
    </submittedName>
</protein>
<evidence type="ECO:0000256" key="1">
    <source>
        <dbReference type="SAM" id="MobiDB-lite"/>
    </source>
</evidence>
<dbReference type="InterPro" id="IPR035437">
    <property type="entry name" value="SNase_OB-fold_sf"/>
</dbReference>
<dbReference type="STRING" id="983506.L8X1G0"/>
<dbReference type="OrthoDB" id="10023235at2759"/>
<dbReference type="PANTHER" id="PTHR12302:SF2">
    <property type="entry name" value="STAPHYLOCOCCAL NUCLEASE DOMAIN-CONTAINING PROTEIN 1"/>
    <property type="match status" value="1"/>
</dbReference>
<dbReference type="Pfam" id="PF00565">
    <property type="entry name" value="SNase"/>
    <property type="match status" value="1"/>
</dbReference>
<dbReference type="GO" id="GO:0003723">
    <property type="term" value="F:RNA binding"/>
    <property type="evidence" value="ECO:0007669"/>
    <property type="project" value="TreeGrafter"/>
</dbReference>
<dbReference type="SMART" id="SM00318">
    <property type="entry name" value="SNc"/>
    <property type="match status" value="2"/>
</dbReference>
<sequence>MCGLPTYTPDQTSSGSRLSNVRDSAHDLPPKERIFHLAEISAPRIGSASKEDEPWAFECREFLRQFAVGKPITFTKTHSLPPKDGIESDFGHAEIGGKDVATEVLRAGFARCKELKREPTEDDNRRKDIEAEAHNSMVGMWNPQGPKASKLTRERAVLGFGVRTQERMILHRITTSSTLCRPTLRLLSRIAIVEQVRDGSTLRVRLLMPEDQHQFANISLAGVRCPRAGGRDGETAEEFGEESVRSRRFVRNCYDRVMTPMFLASLATRGPSSNSLSPGPHVHTFCFDIKQRTCSYGNVLHPNGNIAEFLLAAGLARVIDWHAGMLAANGVMERLRGAEKYIVP</sequence>
<dbReference type="HOGENOM" id="CLU_806938_0_0_1"/>
<feature type="domain" description="TNase-like" evidence="2">
    <location>
        <begin position="14"/>
        <end position="143"/>
    </location>
</feature>
<dbReference type="PROSITE" id="PS50830">
    <property type="entry name" value="TNASE_3"/>
    <property type="match status" value="1"/>
</dbReference>
<dbReference type="SUPFAM" id="SSF50199">
    <property type="entry name" value="Staphylococcal nuclease"/>
    <property type="match status" value="2"/>
</dbReference>
<evidence type="ECO:0000313" key="3">
    <source>
        <dbReference type="EMBL" id="ELU42454.1"/>
    </source>
</evidence>
<dbReference type="GO" id="GO:0006402">
    <property type="term" value="P:mRNA catabolic process"/>
    <property type="evidence" value="ECO:0007669"/>
    <property type="project" value="TreeGrafter"/>
</dbReference>